<organism evidence="2 3">
    <name type="scientific">Dibothriocephalus latus</name>
    <name type="common">Fish tapeworm</name>
    <name type="synonym">Diphyllobothrium latum</name>
    <dbReference type="NCBI Taxonomy" id="60516"/>
    <lineage>
        <taxon>Eukaryota</taxon>
        <taxon>Metazoa</taxon>
        <taxon>Spiralia</taxon>
        <taxon>Lophotrochozoa</taxon>
        <taxon>Platyhelminthes</taxon>
        <taxon>Cestoda</taxon>
        <taxon>Eucestoda</taxon>
        <taxon>Diphyllobothriidea</taxon>
        <taxon>Diphyllobothriidae</taxon>
        <taxon>Dibothriocephalus</taxon>
    </lineage>
</organism>
<evidence type="ECO:0000313" key="3">
    <source>
        <dbReference type="Proteomes" id="UP000281553"/>
    </source>
</evidence>
<dbReference type="Proteomes" id="UP000281553">
    <property type="component" value="Unassembled WGS sequence"/>
</dbReference>
<evidence type="ECO:0000256" key="1">
    <source>
        <dbReference type="SAM" id="MobiDB-lite"/>
    </source>
</evidence>
<protein>
    <submittedName>
        <fullName evidence="2">Uncharacterized protein</fullName>
    </submittedName>
</protein>
<feature type="compositionally biased region" description="Basic and acidic residues" evidence="1">
    <location>
        <begin position="1"/>
        <end position="16"/>
    </location>
</feature>
<gene>
    <name evidence="2" type="ORF">DILT_LOCUS5979</name>
</gene>
<dbReference type="OrthoDB" id="6232925at2759"/>
<feature type="compositionally biased region" description="Low complexity" evidence="1">
    <location>
        <begin position="27"/>
        <end position="36"/>
    </location>
</feature>
<proteinExistence type="predicted"/>
<keyword evidence="3" id="KW-1185">Reference proteome</keyword>
<name>A0A3P7LJX9_DIBLA</name>
<dbReference type="EMBL" id="UYRU01048565">
    <property type="protein sequence ID" value="VDN10148.1"/>
    <property type="molecule type" value="Genomic_DNA"/>
</dbReference>
<feature type="region of interest" description="Disordered" evidence="1">
    <location>
        <begin position="1"/>
        <end position="20"/>
    </location>
</feature>
<dbReference type="AlphaFoldDB" id="A0A3P7LJX9"/>
<evidence type="ECO:0000313" key="2">
    <source>
        <dbReference type="EMBL" id="VDN10148.1"/>
    </source>
</evidence>
<sequence length="194" mass="21878">MEQSCRAERQSAEKPVVRVRRVRAASRLRSPSVSSSNKAKEESATPSQDSEFWIDCQAENLKVFNNPKDRRIVSIARASGCQLKLTETRRKNALGQWQQLVIIQPTTETGIQKCINLLDEKFPEFQSGFKPRYKCVHSLCLNPEPNEKRGNFSSNECLHMTAMQARRLDVAVCSESSGRLSSEKIYRGNASSAL</sequence>
<accession>A0A3P7LJX9</accession>
<reference evidence="2 3" key="1">
    <citation type="submission" date="2018-11" db="EMBL/GenBank/DDBJ databases">
        <authorList>
            <consortium name="Pathogen Informatics"/>
        </authorList>
    </citation>
    <scope>NUCLEOTIDE SEQUENCE [LARGE SCALE GENOMIC DNA]</scope>
</reference>
<feature type="region of interest" description="Disordered" evidence="1">
    <location>
        <begin position="26"/>
        <end position="46"/>
    </location>
</feature>